<evidence type="ECO:0000259" key="2">
    <source>
        <dbReference type="Pfam" id="PF23735"/>
    </source>
</evidence>
<keyword evidence="4" id="KW-1185">Reference proteome</keyword>
<proteinExistence type="predicted"/>
<feature type="region of interest" description="Disordered" evidence="1">
    <location>
        <begin position="144"/>
        <end position="170"/>
    </location>
</feature>
<evidence type="ECO:0000313" key="4">
    <source>
        <dbReference type="Proteomes" id="UP000324629"/>
    </source>
</evidence>
<dbReference type="Proteomes" id="UP000324629">
    <property type="component" value="Unassembled WGS sequence"/>
</dbReference>
<feature type="compositionally biased region" description="Polar residues" evidence="1">
    <location>
        <begin position="151"/>
        <end position="167"/>
    </location>
</feature>
<evidence type="ECO:0000256" key="1">
    <source>
        <dbReference type="SAM" id="MobiDB-lite"/>
    </source>
</evidence>
<dbReference type="EMBL" id="QNGE01000350">
    <property type="protein sequence ID" value="KAA3680791.1"/>
    <property type="molecule type" value="Genomic_DNA"/>
</dbReference>
<gene>
    <name evidence="3" type="ORF">DEA37_0008131</name>
</gene>
<dbReference type="InterPro" id="IPR056524">
    <property type="entry name" value="KIF6/9_C"/>
</dbReference>
<protein>
    <recommendedName>
        <fullName evidence="2">Kinesin-like protein KIF6/9 C-terminal domain-containing protein</fullName>
    </recommendedName>
</protein>
<name>A0A5J4NZA2_9TREM</name>
<sequence length="225" mass="26287">MTAFEDFKGEAGRELFKIFTDNKAMLTQKLEEGIRSANQVNQLKLQMDALFEQMNQMKVERETQGLIQTIEGEPIITEEEFELLKQIRTLKMQYNHRLEEWKKLKEVVNYCRHMVELSRAKLLQEFDNWYQGCFVDTDSKNADGNCPDTPSVPSVDQTNRSQNNNSTDSDRIQRFQVAQFATFERCPEGRAYERAKENTIYQHIFKEIPPPKNLKSGLPRGIPVE</sequence>
<comment type="caution">
    <text evidence="3">The sequence shown here is derived from an EMBL/GenBank/DDBJ whole genome shotgun (WGS) entry which is preliminary data.</text>
</comment>
<dbReference type="Pfam" id="PF23735">
    <property type="entry name" value="KIF9"/>
    <property type="match status" value="1"/>
</dbReference>
<accession>A0A5J4NZA2</accession>
<feature type="domain" description="Kinesin-like protein KIF6/9 C-terminal" evidence="2">
    <location>
        <begin position="2"/>
        <end position="135"/>
    </location>
</feature>
<dbReference type="AlphaFoldDB" id="A0A5J4NZA2"/>
<organism evidence="3 4">
    <name type="scientific">Paragonimus westermani</name>
    <dbReference type="NCBI Taxonomy" id="34504"/>
    <lineage>
        <taxon>Eukaryota</taxon>
        <taxon>Metazoa</taxon>
        <taxon>Spiralia</taxon>
        <taxon>Lophotrochozoa</taxon>
        <taxon>Platyhelminthes</taxon>
        <taxon>Trematoda</taxon>
        <taxon>Digenea</taxon>
        <taxon>Plagiorchiida</taxon>
        <taxon>Troglotremata</taxon>
        <taxon>Troglotrematidae</taxon>
        <taxon>Paragonimus</taxon>
    </lineage>
</organism>
<evidence type="ECO:0000313" key="3">
    <source>
        <dbReference type="EMBL" id="KAA3680791.1"/>
    </source>
</evidence>
<reference evidence="3 4" key="1">
    <citation type="journal article" date="2019" name="Gigascience">
        <title>Whole-genome sequence of the oriental lung fluke Paragonimus westermani.</title>
        <authorList>
            <person name="Oey H."/>
            <person name="Zakrzewski M."/>
            <person name="Narain K."/>
            <person name="Devi K.R."/>
            <person name="Agatsuma T."/>
            <person name="Nawaratna S."/>
            <person name="Gobert G.N."/>
            <person name="Jones M.K."/>
            <person name="Ragan M.A."/>
            <person name="McManus D.P."/>
            <person name="Krause L."/>
        </authorList>
    </citation>
    <scope>NUCLEOTIDE SEQUENCE [LARGE SCALE GENOMIC DNA]</scope>
    <source>
        <strain evidence="3 4">IND2009</strain>
    </source>
</reference>